<dbReference type="Pfam" id="PF00990">
    <property type="entry name" value="GGDEF"/>
    <property type="match status" value="1"/>
</dbReference>
<dbReference type="RefSeq" id="WP_159447308.1">
    <property type="nucleotide sequence ID" value="NZ_FUXP01000001.1"/>
</dbReference>
<dbReference type="Gene3D" id="3.30.70.270">
    <property type="match status" value="1"/>
</dbReference>
<feature type="coiled-coil region" evidence="1">
    <location>
        <begin position="172"/>
        <end position="199"/>
    </location>
</feature>
<evidence type="ECO:0000259" key="2">
    <source>
        <dbReference type="PROSITE" id="PS50887"/>
    </source>
</evidence>
<dbReference type="CDD" id="cd01949">
    <property type="entry name" value="GGDEF"/>
    <property type="match status" value="1"/>
</dbReference>
<organism evidence="3 4">
    <name type="scientific">Lysobacter spongiicola DSM 21749</name>
    <dbReference type="NCBI Taxonomy" id="1122188"/>
    <lineage>
        <taxon>Bacteria</taxon>
        <taxon>Pseudomonadati</taxon>
        <taxon>Pseudomonadota</taxon>
        <taxon>Gammaproteobacteria</taxon>
        <taxon>Lysobacterales</taxon>
        <taxon>Lysobacteraceae</taxon>
        <taxon>Novilysobacter</taxon>
    </lineage>
</organism>
<dbReference type="PANTHER" id="PTHR46663">
    <property type="entry name" value="DIGUANYLATE CYCLASE DGCT-RELATED"/>
    <property type="match status" value="1"/>
</dbReference>
<accession>A0A1T4LG65</accession>
<dbReference type="SMART" id="SM00065">
    <property type="entry name" value="GAF"/>
    <property type="match status" value="1"/>
</dbReference>
<dbReference type="Proteomes" id="UP000190061">
    <property type="component" value="Unassembled WGS sequence"/>
</dbReference>
<keyword evidence="1" id="KW-0175">Coiled coil</keyword>
<dbReference type="AlphaFoldDB" id="A0A1T4LG65"/>
<dbReference type="InterPro" id="IPR000160">
    <property type="entry name" value="GGDEF_dom"/>
</dbReference>
<sequence length="357" mass="38314">MVPWASAAHGRSEYLRLRSVVDALVRIAEHAGDTRSFLEEATATVMELTRATGAAVLIAQGEALRVASVRGQMRRVGRAAFDGGETLARECLRSHQALHSEVALADPRLHGRTREERSLHSLIATPLRFGDDVLGVLEVCSSVPRAFDGIDAQAVALIGNALGGALGRQIALDDNAKLLAQLETALESTRAQAREYQDAAMYDALTRLPNRSHFLARLEQACQLHAGAQDFAVLFLDLDDFKAINDTHGHATGDAVLREAASTLRNALRDGDLIARLGGDEFVVLLDGLRDGGRDVPRIAEGLVAALAQPRPVNGLELPINASVGWVVHDGEATVSALLAKADAAMYRHKKSRQTPD</sequence>
<dbReference type="SUPFAM" id="SSF55781">
    <property type="entry name" value="GAF domain-like"/>
    <property type="match status" value="1"/>
</dbReference>
<protein>
    <submittedName>
        <fullName evidence="3">Diguanylate cyclase (GGDEF) domain-containing protein</fullName>
    </submittedName>
</protein>
<dbReference type="PROSITE" id="PS50887">
    <property type="entry name" value="GGDEF"/>
    <property type="match status" value="1"/>
</dbReference>
<dbReference type="PANTHER" id="PTHR46663:SF2">
    <property type="entry name" value="GGDEF DOMAIN-CONTAINING PROTEIN"/>
    <property type="match status" value="1"/>
</dbReference>
<gene>
    <name evidence="3" type="ORF">SAMN02745674_00003</name>
</gene>
<dbReference type="NCBIfam" id="TIGR00254">
    <property type="entry name" value="GGDEF"/>
    <property type="match status" value="1"/>
</dbReference>
<dbReference type="SUPFAM" id="SSF55073">
    <property type="entry name" value="Nucleotide cyclase"/>
    <property type="match status" value="1"/>
</dbReference>
<dbReference type="InterPro" id="IPR029787">
    <property type="entry name" value="Nucleotide_cyclase"/>
</dbReference>
<dbReference type="InterPro" id="IPR029016">
    <property type="entry name" value="GAF-like_dom_sf"/>
</dbReference>
<evidence type="ECO:0000313" key="4">
    <source>
        <dbReference type="Proteomes" id="UP000190061"/>
    </source>
</evidence>
<feature type="domain" description="GGDEF" evidence="2">
    <location>
        <begin position="229"/>
        <end position="357"/>
    </location>
</feature>
<dbReference type="EMBL" id="FUXP01000001">
    <property type="protein sequence ID" value="SJZ53719.1"/>
    <property type="molecule type" value="Genomic_DNA"/>
</dbReference>
<dbReference type="InterPro" id="IPR043128">
    <property type="entry name" value="Rev_trsase/Diguanyl_cyclase"/>
</dbReference>
<keyword evidence="4" id="KW-1185">Reference proteome</keyword>
<reference evidence="3 4" key="1">
    <citation type="submission" date="2017-02" db="EMBL/GenBank/DDBJ databases">
        <authorList>
            <person name="Peterson S.W."/>
        </authorList>
    </citation>
    <scope>NUCLEOTIDE SEQUENCE [LARGE SCALE GENOMIC DNA]</scope>
    <source>
        <strain evidence="3 4">DSM 21749</strain>
    </source>
</reference>
<dbReference type="Gene3D" id="3.30.450.40">
    <property type="match status" value="1"/>
</dbReference>
<dbReference type="OrthoDB" id="9803824at2"/>
<name>A0A1T4LG65_9GAMM</name>
<evidence type="ECO:0000313" key="3">
    <source>
        <dbReference type="EMBL" id="SJZ53719.1"/>
    </source>
</evidence>
<evidence type="ECO:0000256" key="1">
    <source>
        <dbReference type="SAM" id="Coils"/>
    </source>
</evidence>
<dbReference type="InterPro" id="IPR052163">
    <property type="entry name" value="DGC-Regulatory_Protein"/>
</dbReference>
<dbReference type="Pfam" id="PF13185">
    <property type="entry name" value="GAF_2"/>
    <property type="match status" value="1"/>
</dbReference>
<dbReference type="InterPro" id="IPR003018">
    <property type="entry name" value="GAF"/>
</dbReference>
<dbReference type="STRING" id="1122188.SAMN02745674_00003"/>
<proteinExistence type="predicted"/>
<dbReference type="SMART" id="SM00267">
    <property type="entry name" value="GGDEF"/>
    <property type="match status" value="1"/>
</dbReference>